<dbReference type="InterPro" id="IPR003959">
    <property type="entry name" value="ATPase_AAA_core"/>
</dbReference>
<feature type="domain" description="AAA+ ATPase" evidence="5">
    <location>
        <begin position="83"/>
        <end position="230"/>
    </location>
</feature>
<accession>A0A4D9CZH1</accession>
<comment type="function">
    <text evidence="4">Required for vesicle-mediated transport. Catalyzes the fusion of transport vesicles within the Golgi cisternae. Is also required for transport from the endoplasmic reticulum to the Golgi stack. Seems to function as a fusion protein required for the delivery of cargo proteins to all compartments of the Golgi stack independent of vesicle origin.</text>
</comment>
<comment type="catalytic activity">
    <reaction evidence="4">
        <text>ATP + H2O = ADP + phosphate + H(+)</text>
        <dbReference type="Rhea" id="RHEA:13065"/>
        <dbReference type="ChEBI" id="CHEBI:15377"/>
        <dbReference type="ChEBI" id="CHEBI:15378"/>
        <dbReference type="ChEBI" id="CHEBI:30616"/>
        <dbReference type="ChEBI" id="CHEBI:43474"/>
        <dbReference type="ChEBI" id="CHEBI:456216"/>
        <dbReference type="EC" id="3.6.4.6"/>
    </reaction>
</comment>
<keyword evidence="4" id="KW-0479">Metal-binding</keyword>
<dbReference type="EMBL" id="SDOX01000021">
    <property type="protein sequence ID" value="TFJ83577.1"/>
    <property type="molecule type" value="Genomic_DNA"/>
</dbReference>
<dbReference type="SUPFAM" id="SSF52540">
    <property type="entry name" value="P-loop containing nucleoside triphosphate hydrolases"/>
    <property type="match status" value="2"/>
</dbReference>
<dbReference type="Gene3D" id="3.40.50.300">
    <property type="entry name" value="P-loop containing nucleotide triphosphate hydrolases"/>
    <property type="match status" value="2"/>
</dbReference>
<dbReference type="GO" id="GO:0005795">
    <property type="term" value="C:Golgi stack"/>
    <property type="evidence" value="ECO:0007669"/>
    <property type="project" value="TreeGrafter"/>
</dbReference>
<keyword evidence="4" id="KW-0963">Cytoplasm</keyword>
<dbReference type="FunFam" id="3.40.50.300:FF:000154">
    <property type="entry name" value="Vesicle-fusing ATPase 1"/>
    <property type="match status" value="1"/>
</dbReference>
<keyword evidence="7" id="KW-1185">Reference proteome</keyword>
<keyword evidence="4" id="KW-0460">Magnesium</keyword>
<dbReference type="GO" id="GO:0046872">
    <property type="term" value="F:metal ion binding"/>
    <property type="evidence" value="ECO:0007669"/>
    <property type="project" value="UniProtKB-UniRule"/>
</dbReference>
<dbReference type="EC" id="3.6.4.6" evidence="4"/>
<dbReference type="GO" id="GO:0006891">
    <property type="term" value="P:intra-Golgi vesicle-mediated transport"/>
    <property type="evidence" value="ECO:0007669"/>
    <property type="project" value="TreeGrafter"/>
</dbReference>
<dbReference type="GO" id="GO:0005524">
    <property type="term" value="F:ATP binding"/>
    <property type="evidence" value="ECO:0007669"/>
    <property type="project" value="UniProtKB-UniRule"/>
</dbReference>
<comment type="subcellular location">
    <subcellularLocation>
        <location evidence="4">Cytoplasm</location>
    </subcellularLocation>
</comment>
<dbReference type="InterPro" id="IPR027417">
    <property type="entry name" value="P-loop_NTPase"/>
</dbReference>
<dbReference type="Proteomes" id="UP000355283">
    <property type="component" value="Unassembled WGS sequence"/>
</dbReference>
<reference evidence="6 7" key="1">
    <citation type="submission" date="2019-01" db="EMBL/GenBank/DDBJ databases">
        <title>Nuclear Genome Assembly of the Microalgal Biofuel strain Nannochloropsis salina CCMP1776.</title>
        <authorList>
            <person name="Hovde B."/>
        </authorList>
    </citation>
    <scope>NUCLEOTIDE SEQUENCE [LARGE SCALE GENOMIC DNA]</scope>
    <source>
        <strain evidence="6 7">CCMP1776</strain>
    </source>
</reference>
<feature type="domain" description="AAA+ ATPase" evidence="5">
    <location>
        <begin position="375"/>
        <end position="515"/>
    </location>
</feature>
<evidence type="ECO:0000256" key="2">
    <source>
        <dbReference type="ARBA" id="ARBA00022741"/>
    </source>
</evidence>
<proteinExistence type="inferred from homology"/>
<dbReference type="Pfam" id="PF00004">
    <property type="entry name" value="AAA"/>
    <property type="match status" value="2"/>
</dbReference>
<evidence type="ECO:0000256" key="1">
    <source>
        <dbReference type="ARBA" id="ARBA00006914"/>
    </source>
</evidence>
<evidence type="ECO:0000313" key="7">
    <source>
        <dbReference type="Proteomes" id="UP000355283"/>
    </source>
</evidence>
<keyword evidence="4" id="KW-0653">Protein transport</keyword>
<protein>
    <recommendedName>
        <fullName evidence="4">Vesicle-fusing ATPase</fullName>
        <ecNumber evidence="4">3.6.4.6</ecNumber>
    </recommendedName>
</protein>
<organism evidence="6 7">
    <name type="scientific">Nannochloropsis salina CCMP1776</name>
    <dbReference type="NCBI Taxonomy" id="1027361"/>
    <lineage>
        <taxon>Eukaryota</taxon>
        <taxon>Sar</taxon>
        <taxon>Stramenopiles</taxon>
        <taxon>Ochrophyta</taxon>
        <taxon>Eustigmatophyceae</taxon>
        <taxon>Eustigmatales</taxon>
        <taxon>Monodopsidaceae</taxon>
        <taxon>Microchloropsis</taxon>
        <taxon>Microchloropsis salina</taxon>
    </lineage>
</organism>
<dbReference type="InterPro" id="IPR039812">
    <property type="entry name" value="Vesicle-fus_ATPase"/>
</dbReference>
<dbReference type="AlphaFoldDB" id="A0A4D9CZH1"/>
<evidence type="ECO:0000256" key="3">
    <source>
        <dbReference type="ARBA" id="ARBA00022840"/>
    </source>
</evidence>
<dbReference type="GO" id="GO:0043001">
    <property type="term" value="P:Golgi to plasma membrane protein transport"/>
    <property type="evidence" value="ECO:0007669"/>
    <property type="project" value="TreeGrafter"/>
</dbReference>
<comment type="similarity">
    <text evidence="1 4">Belongs to the AAA ATPase family.</text>
</comment>
<keyword evidence="4" id="KW-0931">ER-Golgi transport</keyword>
<comment type="cofactor">
    <cofactor evidence="4">
        <name>Mg(2+)</name>
        <dbReference type="ChEBI" id="CHEBI:18420"/>
    </cofactor>
    <text evidence="4">Binds 1 Mg(2+) ion per subunit.</text>
</comment>
<sequence>MSSQQCKIAPNASLVLLRELLKNEGEDNIGCRDPSDISPTTTSALLHQLGIGGLDGPVITLLRRALASRLLSPDMAKRLGVKHVRGILLYGPPGTGKTLVARQLAALLHAREPKLVSGPELLSMWVGKSEENIRSIFADAEQEFKEKGSHSALHVIIFDEIDALTRKRGSLRDSSGVMDSCVNQLLSKIDGLAAFDNILCIGTTNRKDLLDDALLRPGRLEVHVEVGLPDEAGRAQIFQVHTKGFATEGLLARDVEFPQLARLTPNFTGAEIEGVVKGGLSFALQRQISTNKKAEEEGPSRTSYDDTCTGSAPLCLSMFDLLRALREAKPHFGAKSQQWATHQRLGFIAFRPKVPELMQRLLSILERARQDGQLPLVTILLQGPAGAGKTAVLARLGSLAEGYTFRRHLTGQELASLGEESACDAVVQAVEDAHQCPRSLLMLDDLEGLMQYVPLQGGRVSLPRLHTLLSVLGRPPVKQSRVGVVLATTSLDEPTLRALGLWERFGIKEVLPLVETADHVAVLMNGLGGASQPPGGTKKGPWTVRELLQEQALYAQHRKHDEKQNKIDDEQ</sequence>
<gene>
    <name evidence="6" type="ORF">NSK_004682</name>
</gene>
<dbReference type="GO" id="GO:0016887">
    <property type="term" value="F:ATP hydrolysis activity"/>
    <property type="evidence" value="ECO:0007669"/>
    <property type="project" value="InterPro"/>
</dbReference>
<dbReference type="OrthoDB" id="9982946at2759"/>
<dbReference type="InterPro" id="IPR003593">
    <property type="entry name" value="AAA+_ATPase"/>
</dbReference>
<evidence type="ECO:0000313" key="6">
    <source>
        <dbReference type="EMBL" id="TFJ83577.1"/>
    </source>
</evidence>
<dbReference type="GO" id="GO:0035494">
    <property type="term" value="P:SNARE complex disassembly"/>
    <property type="evidence" value="ECO:0007669"/>
    <property type="project" value="InterPro"/>
</dbReference>
<evidence type="ECO:0000259" key="5">
    <source>
        <dbReference type="SMART" id="SM00382"/>
    </source>
</evidence>
<comment type="caution">
    <text evidence="6">The sequence shown here is derived from an EMBL/GenBank/DDBJ whole genome shotgun (WGS) entry which is preliminary data.</text>
</comment>
<dbReference type="SMART" id="SM00382">
    <property type="entry name" value="AAA"/>
    <property type="match status" value="2"/>
</dbReference>
<keyword evidence="2 4" id="KW-0547">Nucleotide-binding</keyword>
<dbReference type="PANTHER" id="PTHR23078:SF3">
    <property type="entry name" value="VESICLE-FUSING ATPASE"/>
    <property type="match status" value="1"/>
</dbReference>
<dbReference type="Pfam" id="PF17862">
    <property type="entry name" value="AAA_lid_3"/>
    <property type="match status" value="1"/>
</dbReference>
<keyword evidence="4" id="KW-0378">Hydrolase</keyword>
<dbReference type="Gene3D" id="1.10.8.60">
    <property type="match status" value="1"/>
</dbReference>
<dbReference type="InterPro" id="IPR041569">
    <property type="entry name" value="AAA_lid_3"/>
</dbReference>
<evidence type="ECO:0000256" key="4">
    <source>
        <dbReference type="RuleBase" id="RU367045"/>
    </source>
</evidence>
<dbReference type="PANTHER" id="PTHR23078">
    <property type="entry name" value="VESICULAR-FUSION PROTEIN NSF"/>
    <property type="match status" value="1"/>
</dbReference>
<name>A0A4D9CZH1_9STRA</name>
<keyword evidence="3 4" id="KW-0067">ATP-binding</keyword>
<keyword evidence="4" id="KW-0813">Transport</keyword>